<gene>
    <name evidence="2" type="ORF">RDB_LOCUS47663</name>
</gene>
<evidence type="ECO:0000313" key="2">
    <source>
        <dbReference type="EMBL" id="CAE6449320.1"/>
    </source>
</evidence>
<protein>
    <submittedName>
        <fullName evidence="2">Uncharacterized protein</fullName>
    </submittedName>
</protein>
<name>A0A8H3GET6_9AGAM</name>
<sequence length="319" mass="36908">MNSEESKNIVIYLQDNPGPSYLWKYFINQEDEDGQICQVVLRQEFGPVNQRETLVKRLGRRVVGIQQKPELPKYVVAAAEAYEWIKKHYQKVIKLCTLLADNDVSPDGVINATELLVKCLFGNKAPPDKLEDLPYFEPGDAGENRMPVRCVGLGVEGFSCRDQHVTALNELLLSKFHPSIEHIICWKRDKHSLSSCSTLREPTEHIKTKEVCICQCPGDYPRWFEFQIHLTKGIIQYIPEHVPEWDEDEPIWVQRRGSDHRPEDMSQPGQQGGRESVLSPRARGEKPVGVQSTELRKYKWEDDLGKIWTCLVWKSFYDW</sequence>
<feature type="region of interest" description="Disordered" evidence="1">
    <location>
        <begin position="257"/>
        <end position="288"/>
    </location>
</feature>
<evidence type="ECO:0000313" key="3">
    <source>
        <dbReference type="Proteomes" id="UP000663853"/>
    </source>
</evidence>
<dbReference type="EMBL" id="CAJMXA010001013">
    <property type="protein sequence ID" value="CAE6449320.1"/>
    <property type="molecule type" value="Genomic_DNA"/>
</dbReference>
<proteinExistence type="predicted"/>
<dbReference type="Proteomes" id="UP000663853">
    <property type="component" value="Unassembled WGS sequence"/>
</dbReference>
<accession>A0A8H3GET6</accession>
<reference evidence="2" key="1">
    <citation type="submission" date="2021-01" db="EMBL/GenBank/DDBJ databases">
        <authorList>
            <person name="Kaushik A."/>
        </authorList>
    </citation>
    <scope>NUCLEOTIDE SEQUENCE</scope>
    <source>
        <strain evidence="2">AG6-10EEA</strain>
    </source>
</reference>
<comment type="caution">
    <text evidence="2">The sequence shown here is derived from an EMBL/GenBank/DDBJ whole genome shotgun (WGS) entry which is preliminary data.</text>
</comment>
<dbReference type="AlphaFoldDB" id="A0A8H3GET6"/>
<organism evidence="2 3">
    <name type="scientific">Rhizoctonia solani</name>
    <dbReference type="NCBI Taxonomy" id="456999"/>
    <lineage>
        <taxon>Eukaryota</taxon>
        <taxon>Fungi</taxon>
        <taxon>Dikarya</taxon>
        <taxon>Basidiomycota</taxon>
        <taxon>Agaricomycotina</taxon>
        <taxon>Agaricomycetes</taxon>
        <taxon>Cantharellales</taxon>
        <taxon>Ceratobasidiaceae</taxon>
        <taxon>Rhizoctonia</taxon>
    </lineage>
</organism>
<evidence type="ECO:0000256" key="1">
    <source>
        <dbReference type="SAM" id="MobiDB-lite"/>
    </source>
</evidence>